<proteinExistence type="predicted"/>
<organism evidence="1 2">
    <name type="scientific">Piscirickettsia litoralis</name>
    <dbReference type="NCBI Taxonomy" id="1891921"/>
    <lineage>
        <taxon>Bacteria</taxon>
        <taxon>Pseudomonadati</taxon>
        <taxon>Pseudomonadota</taxon>
        <taxon>Gammaproteobacteria</taxon>
        <taxon>Thiotrichales</taxon>
        <taxon>Piscirickettsiaceae</taxon>
        <taxon>Piscirickettsia</taxon>
    </lineage>
</organism>
<evidence type="ECO:0000313" key="2">
    <source>
        <dbReference type="Proteomes" id="UP000094329"/>
    </source>
</evidence>
<dbReference type="EMBL" id="MDTU01000001">
    <property type="protein sequence ID" value="ODN42556.1"/>
    <property type="molecule type" value="Genomic_DNA"/>
</dbReference>
<reference evidence="1 2" key="1">
    <citation type="submission" date="2016-08" db="EMBL/GenBank/DDBJ databases">
        <title>Draft genome sequence of Candidatus Piscirickettsia litoralis, from seawater.</title>
        <authorList>
            <person name="Wan X."/>
            <person name="Lee A.J."/>
            <person name="Hou S."/>
            <person name="Donachie S.P."/>
        </authorList>
    </citation>
    <scope>NUCLEOTIDE SEQUENCE [LARGE SCALE GENOMIC DNA]</scope>
    <source>
        <strain evidence="1 2">Y2</strain>
    </source>
</reference>
<keyword evidence="2" id="KW-1185">Reference proteome</keyword>
<dbReference type="RefSeq" id="WP_069312353.1">
    <property type="nucleotide sequence ID" value="NZ_MDTU01000001.1"/>
</dbReference>
<evidence type="ECO:0000313" key="1">
    <source>
        <dbReference type="EMBL" id="ODN42556.1"/>
    </source>
</evidence>
<protein>
    <submittedName>
        <fullName evidence="1">Uncharacterized protein</fullName>
    </submittedName>
</protein>
<sequence length="427" mass="48275">MPSSNLRTDLENNGLDRLIRTFKPDNSKLSLKEREDNLRRLCILGRVIAILRYNRFEICGQPPDYDYSLGEYIMHGGRLLFDLSQLNRGGRKFFREFILLEDQKESPIYSRSAATHAFNDFGKVRELKLGTLKSTKCAIQNLFNGSILRNNTGHWGLDIPIGGYGNTVESLDGKEHLIDSSGKFGHLYILCNGKYPNAVMVGLEESKPARTNKVSNDTHGINGQGGKYSACIVDKIGNMQSANCVDRASIDKYSSRARMTVANIDFEGSQYNWNRVFVTTKDMLCAIESRIDHESMSSFLLSPHPRFIHVKSKVERYRKMLAYRLDDTVEFIKSKIISENNINSHESCHIIKRVIDDIFSLRGGVVGMITSLSSKYKVNLISYLPTIQSLSVQYKICKFGGLDSFILGIENEPLTSEEIRLLAAKKN</sequence>
<accession>A0ABX3A104</accession>
<dbReference type="Proteomes" id="UP000094329">
    <property type="component" value="Unassembled WGS sequence"/>
</dbReference>
<gene>
    <name evidence="1" type="ORF">BGC07_05955</name>
</gene>
<name>A0ABX3A104_9GAMM</name>
<comment type="caution">
    <text evidence="1">The sequence shown here is derived from an EMBL/GenBank/DDBJ whole genome shotgun (WGS) entry which is preliminary data.</text>
</comment>